<protein>
    <recommendedName>
        <fullName evidence="1">HTH cro/C1-type domain-containing protein</fullName>
    </recommendedName>
</protein>
<evidence type="ECO:0000259" key="1">
    <source>
        <dbReference type="PROSITE" id="PS50943"/>
    </source>
</evidence>
<dbReference type="SMART" id="SM00530">
    <property type="entry name" value="HTH_XRE"/>
    <property type="match status" value="1"/>
</dbReference>
<feature type="domain" description="HTH cro/C1-type" evidence="1">
    <location>
        <begin position="36"/>
        <end position="86"/>
    </location>
</feature>
<proteinExistence type="predicted"/>
<name>A0A1D7QZH4_9BACI</name>
<sequence>MKDLSRIEDISLEVPELDQQISGLGSVFGEIIFSHRMEKKLTQKELAHKSGLGVKTIYRAEGGSSNIGIVTYETIFKALDIEVSDYADLFHRSLLALEKKDDVMHTSK</sequence>
<dbReference type="RefSeq" id="WP_069366290.1">
    <property type="nucleotide sequence ID" value="NZ_CP012502.1"/>
</dbReference>
<dbReference type="InterPro" id="IPR010982">
    <property type="entry name" value="Lambda_DNA-bd_dom_sf"/>
</dbReference>
<dbReference type="CDD" id="cd00093">
    <property type="entry name" value="HTH_XRE"/>
    <property type="match status" value="1"/>
</dbReference>
<dbReference type="Proteomes" id="UP000094463">
    <property type="component" value="Chromosome"/>
</dbReference>
<dbReference type="EMBL" id="CP012502">
    <property type="protein sequence ID" value="AOM84406.1"/>
    <property type="molecule type" value="Genomic_DNA"/>
</dbReference>
<dbReference type="InterPro" id="IPR001387">
    <property type="entry name" value="Cro/C1-type_HTH"/>
</dbReference>
<dbReference type="GO" id="GO:0003677">
    <property type="term" value="F:DNA binding"/>
    <property type="evidence" value="ECO:0007669"/>
    <property type="project" value="InterPro"/>
</dbReference>
<gene>
    <name evidence="2" type="ORF">BBEV_3089</name>
</gene>
<keyword evidence="3" id="KW-1185">Reference proteome</keyword>
<dbReference type="KEGG" id="bbev:BBEV_3089"/>
<reference evidence="2 3" key="1">
    <citation type="submission" date="2015-08" db="EMBL/GenBank/DDBJ databases">
        <title>The complete genome sequence of Bacillus beveridgei MLTeJB.</title>
        <authorList>
            <person name="Hanson T.E."/>
            <person name="Mesa C."/>
            <person name="Basesman S.M."/>
            <person name="Oremland R.S."/>
        </authorList>
    </citation>
    <scope>NUCLEOTIDE SEQUENCE [LARGE SCALE GENOMIC DNA]</scope>
    <source>
        <strain evidence="2 3">MLTeJB</strain>
    </source>
</reference>
<dbReference type="OrthoDB" id="2942009at2"/>
<accession>A0A1D7QZH4</accession>
<dbReference type="Gene3D" id="1.10.260.40">
    <property type="entry name" value="lambda repressor-like DNA-binding domains"/>
    <property type="match status" value="1"/>
</dbReference>
<dbReference type="AlphaFoldDB" id="A0A1D7QZH4"/>
<dbReference type="Pfam" id="PF01381">
    <property type="entry name" value="HTH_3"/>
    <property type="match status" value="1"/>
</dbReference>
<evidence type="ECO:0000313" key="3">
    <source>
        <dbReference type="Proteomes" id="UP000094463"/>
    </source>
</evidence>
<dbReference type="PROSITE" id="PS50943">
    <property type="entry name" value="HTH_CROC1"/>
    <property type="match status" value="1"/>
</dbReference>
<dbReference type="SUPFAM" id="SSF47413">
    <property type="entry name" value="lambda repressor-like DNA-binding domains"/>
    <property type="match status" value="1"/>
</dbReference>
<organism evidence="2 3">
    <name type="scientific">Salisediminibacterium beveridgei</name>
    <dbReference type="NCBI Taxonomy" id="632773"/>
    <lineage>
        <taxon>Bacteria</taxon>
        <taxon>Bacillati</taxon>
        <taxon>Bacillota</taxon>
        <taxon>Bacilli</taxon>
        <taxon>Bacillales</taxon>
        <taxon>Bacillaceae</taxon>
        <taxon>Salisediminibacterium</taxon>
    </lineage>
</organism>
<evidence type="ECO:0000313" key="2">
    <source>
        <dbReference type="EMBL" id="AOM84406.1"/>
    </source>
</evidence>